<dbReference type="STRING" id="348802.A0A0D2C734"/>
<dbReference type="GO" id="GO:0020037">
    <property type="term" value="F:heme binding"/>
    <property type="evidence" value="ECO:0007669"/>
    <property type="project" value="UniProtKB-UniRule"/>
</dbReference>
<sequence length="1059" mass="117911">MAEPIPAPRPLPILGNALDLDAEFPMTSLMNLSAQYGEIFKLTLGGHDRVFVCSQQLVNEMCDEKRFQKAVTGALLQIRGAVHDGLFTAFPGEHNWEVAHRALMPAFGPMPISNMFDEMYDIATQLVLKWARYGPEHAIHVTDDFTRLTLDSIALCAMGTRFNSFYTEDLHPFVKAMVGLLVAAGERARRPAFADFLYRSANQKYHDDISLLAKIASDVVEERRKNPIDKADLLNAMILNKDPKTGEHLSEDSIVNNMITFLIAGHETTSGLLSFLFYELLKNPQAYRRAQDEVDEIVGKGSITAKHLSKLRYINACLRETLRLHPTAPAFTVSPKQDEIIGGKYLLPKDTPVVCFVMAAHRDPAVYGEDAEAFKPERMLDEPYSELPPNSWKPFGNGSRACIGRPFAWQESLLAVAMLFQNFDLSLADPAYQLQIQSTLTIKPKGFYMRAKVRHPDFEASLNGKLNQPSESGTPKARQSNEPDHPVQATKPLLSIFYGSNTGTCESMAASLAASASSHGFVPKVQILDEAIGVLPRDGPVVIVTSSYEGEPPDNAVHFVSWLKSLQELPLTGLKYAVFGCGNRDWQHTYQKIPTLIDDLLMQRGGERVVERGAADANDGALFDTYDTWQDEKLWPAIAKAFESKANNKADSHEGLDIEVSAQTRPSLLRQDLQQALVLDTKLLTAPGAPQRRHMEIQLPSGMSYKAGDYLAVLPWNPLRNVRRAMSRFHLPWDATIKISGESHTALPTERATSLFEVLSALVELSQPATSKQVKKVAESVPEEDSKAQLQKLSDGDYKQEVLEKNTSLLDILEMYPTAQFSLGQFLEALPPMRIRQYSISSSPLQDSSKCSITYTVLDAPRRGQDPDHGRFLGVSSNYLRAREPGDWIHVAVRPSHSGFHLPANDSTPVLMICAGTGLAPFRAFVQERALKIESRRKLAPALLFYGCGSPAADDLYADEFARWEELGAVEVRRAYSRDTDKTFGCRHVQDRVWHDREDAKKLFVQNAQVYMCGAGVVGAELDDVMKKIYIEAKGASEEDAIEWVSKMKGTRYWADVFA</sequence>
<comment type="catalytic activity">
    <reaction evidence="14 16">
        <text>an organic molecule + reduced [NADPH--hemoprotein reductase] + O2 = an alcohol + oxidized [NADPH--hemoprotein reductase] + H2O + H(+)</text>
        <dbReference type="Rhea" id="RHEA:17149"/>
        <dbReference type="Rhea" id="RHEA-COMP:11964"/>
        <dbReference type="Rhea" id="RHEA-COMP:11965"/>
        <dbReference type="ChEBI" id="CHEBI:15377"/>
        <dbReference type="ChEBI" id="CHEBI:15378"/>
        <dbReference type="ChEBI" id="CHEBI:15379"/>
        <dbReference type="ChEBI" id="CHEBI:30879"/>
        <dbReference type="ChEBI" id="CHEBI:57618"/>
        <dbReference type="ChEBI" id="CHEBI:58210"/>
        <dbReference type="ChEBI" id="CHEBI:142491"/>
        <dbReference type="EC" id="1.14.14.1"/>
    </reaction>
</comment>
<evidence type="ECO:0000256" key="10">
    <source>
        <dbReference type="ARBA" id="ARBA00022982"/>
    </source>
</evidence>
<dbReference type="AlphaFoldDB" id="A0A0D2C734"/>
<evidence type="ECO:0000256" key="5">
    <source>
        <dbReference type="ARBA" id="ARBA00022630"/>
    </source>
</evidence>
<proteinExistence type="inferred from homology"/>
<evidence type="ECO:0000259" key="20">
    <source>
        <dbReference type="PROSITE" id="PS51384"/>
    </source>
</evidence>
<evidence type="ECO:0000256" key="11">
    <source>
        <dbReference type="ARBA" id="ARBA00023002"/>
    </source>
</evidence>
<evidence type="ECO:0000256" key="4">
    <source>
        <dbReference type="ARBA" id="ARBA00022617"/>
    </source>
</evidence>
<evidence type="ECO:0000256" key="6">
    <source>
        <dbReference type="ARBA" id="ARBA00022643"/>
    </source>
</evidence>
<evidence type="ECO:0000256" key="7">
    <source>
        <dbReference type="ARBA" id="ARBA00022723"/>
    </source>
</evidence>
<dbReference type="GO" id="GO:0003958">
    <property type="term" value="F:NADPH-hemoprotein reductase activity"/>
    <property type="evidence" value="ECO:0007669"/>
    <property type="project" value="UniProtKB-UniRule"/>
</dbReference>
<dbReference type="PROSITE" id="PS00086">
    <property type="entry name" value="CYTOCHROME_P450"/>
    <property type="match status" value="1"/>
</dbReference>
<evidence type="ECO:0000313" key="21">
    <source>
        <dbReference type="EMBL" id="KIW60731.1"/>
    </source>
</evidence>
<dbReference type="SUPFAM" id="SSF52218">
    <property type="entry name" value="Flavoproteins"/>
    <property type="match status" value="1"/>
</dbReference>
<dbReference type="EC" id="1.6.2.4" evidence="16"/>
<reference evidence="21 22" key="1">
    <citation type="submission" date="2015-01" db="EMBL/GenBank/DDBJ databases">
        <title>The Genome Sequence of Exophiala xenobiotica CBS118157.</title>
        <authorList>
            <consortium name="The Broad Institute Genomics Platform"/>
            <person name="Cuomo C."/>
            <person name="de Hoog S."/>
            <person name="Gorbushina A."/>
            <person name="Stielow B."/>
            <person name="Teixiera M."/>
            <person name="Abouelleil A."/>
            <person name="Chapman S.B."/>
            <person name="Priest M."/>
            <person name="Young S.K."/>
            <person name="Wortman J."/>
            <person name="Nusbaum C."/>
            <person name="Birren B."/>
        </authorList>
    </citation>
    <scope>NUCLEOTIDE SEQUENCE [LARGE SCALE GENOMIC DNA]</scope>
    <source>
        <strain evidence="21 22">CBS 118157</strain>
    </source>
</reference>
<dbReference type="CDD" id="cd11068">
    <property type="entry name" value="CYP120A1"/>
    <property type="match status" value="1"/>
</dbReference>
<dbReference type="Pfam" id="PF00258">
    <property type="entry name" value="Flavodoxin_1"/>
    <property type="match status" value="1"/>
</dbReference>
<dbReference type="InterPro" id="IPR023173">
    <property type="entry name" value="NADPH_Cyt_P450_Rdtase_alpha"/>
</dbReference>
<keyword evidence="5 16" id="KW-0285">Flavoprotein</keyword>
<dbReference type="GeneID" id="25322833"/>
<protein>
    <recommendedName>
        <fullName evidence="16">Bifunctional cytochrome P450/NADPH--P450 reductase</fullName>
    </recommendedName>
    <domain>
        <recommendedName>
            <fullName evidence="16">Cytochrome P450</fullName>
            <ecNumber evidence="16">1.14.14.1</ecNumber>
        </recommendedName>
    </domain>
    <domain>
        <recommendedName>
            <fullName evidence="16">NADPH--cytochrome P450 reductase</fullName>
            <ecNumber evidence="16">1.6.2.4</ecNumber>
        </recommendedName>
    </domain>
</protein>
<dbReference type="Pfam" id="PF00175">
    <property type="entry name" value="NAD_binding_1"/>
    <property type="match status" value="1"/>
</dbReference>
<keyword evidence="7 16" id="KW-0479">Metal-binding</keyword>
<dbReference type="Proteomes" id="UP000054342">
    <property type="component" value="Unassembled WGS sequence"/>
</dbReference>
<evidence type="ECO:0000256" key="16">
    <source>
        <dbReference type="PIRNR" id="PIRNR000209"/>
    </source>
</evidence>
<evidence type="ECO:0000256" key="12">
    <source>
        <dbReference type="ARBA" id="ARBA00023004"/>
    </source>
</evidence>
<dbReference type="SUPFAM" id="SSF48264">
    <property type="entry name" value="Cytochrome P450"/>
    <property type="match status" value="1"/>
</dbReference>
<dbReference type="InterPro" id="IPR036396">
    <property type="entry name" value="Cyt_P450_sf"/>
</dbReference>
<dbReference type="EC" id="1.14.14.1" evidence="16"/>
<evidence type="ECO:0000256" key="15">
    <source>
        <dbReference type="ARBA" id="ARBA00049342"/>
    </source>
</evidence>
<dbReference type="FunFam" id="1.10.630.10:FF:000040">
    <property type="entry name" value="Bifunctional cytochrome P450/NADPH--P450 reductase"/>
    <property type="match status" value="1"/>
</dbReference>
<dbReference type="InterPro" id="IPR003097">
    <property type="entry name" value="CysJ-like_FAD-binding"/>
</dbReference>
<keyword evidence="6 16" id="KW-0288">FMN</keyword>
<evidence type="ECO:0000313" key="22">
    <source>
        <dbReference type="Proteomes" id="UP000054342"/>
    </source>
</evidence>
<keyword evidence="10 16" id="KW-0249">Electron transport</keyword>
<evidence type="ECO:0000256" key="3">
    <source>
        <dbReference type="ARBA" id="ARBA00022448"/>
    </source>
</evidence>
<dbReference type="InterPro" id="IPR029039">
    <property type="entry name" value="Flavoprotein-like_sf"/>
</dbReference>
<dbReference type="Gene3D" id="1.20.990.10">
    <property type="entry name" value="NADPH-cytochrome p450 Reductase, Chain A, domain 3"/>
    <property type="match status" value="1"/>
</dbReference>
<dbReference type="SUPFAM" id="SSF63380">
    <property type="entry name" value="Riboflavin synthase domain-like"/>
    <property type="match status" value="1"/>
</dbReference>
<evidence type="ECO:0000256" key="17">
    <source>
        <dbReference type="PIRSR" id="PIRSR000209-1"/>
    </source>
</evidence>
<keyword evidence="12 16" id="KW-0408">Iron</keyword>
<feature type="domain" description="Flavodoxin-like" evidence="19">
    <location>
        <begin position="494"/>
        <end position="634"/>
    </location>
</feature>
<dbReference type="GO" id="GO:0010181">
    <property type="term" value="F:FMN binding"/>
    <property type="evidence" value="ECO:0007669"/>
    <property type="project" value="UniProtKB-UniRule"/>
</dbReference>
<dbReference type="GO" id="GO:0005829">
    <property type="term" value="C:cytosol"/>
    <property type="evidence" value="ECO:0007669"/>
    <property type="project" value="TreeGrafter"/>
</dbReference>
<dbReference type="GO" id="GO:0070330">
    <property type="term" value="F:aromatase activity"/>
    <property type="evidence" value="ECO:0007669"/>
    <property type="project" value="UniProtKB-UniRule"/>
</dbReference>
<dbReference type="InterPro" id="IPR008254">
    <property type="entry name" value="Flavodoxin/NO_synth"/>
</dbReference>
<comment type="similarity">
    <text evidence="2 16">In the N-terminal section; belongs to the cytochrome P450 family.</text>
</comment>
<dbReference type="PRINTS" id="PR00463">
    <property type="entry name" value="EP450I"/>
</dbReference>
<dbReference type="InterPro" id="IPR001128">
    <property type="entry name" value="Cyt_P450"/>
</dbReference>
<evidence type="ECO:0000256" key="14">
    <source>
        <dbReference type="ARBA" id="ARBA00047827"/>
    </source>
</evidence>
<dbReference type="PANTHER" id="PTHR19384">
    <property type="entry name" value="NITRIC OXIDE SYNTHASE-RELATED"/>
    <property type="match status" value="1"/>
</dbReference>
<dbReference type="Gene3D" id="3.40.50.360">
    <property type="match status" value="1"/>
</dbReference>
<dbReference type="Pfam" id="PF00667">
    <property type="entry name" value="FAD_binding_1"/>
    <property type="match status" value="1"/>
</dbReference>
<dbReference type="Pfam" id="PF00067">
    <property type="entry name" value="p450"/>
    <property type="match status" value="1"/>
</dbReference>
<dbReference type="InterPro" id="IPR017972">
    <property type="entry name" value="Cyt_P450_CS"/>
</dbReference>
<keyword evidence="9 16" id="KW-0521">NADP</keyword>
<dbReference type="GO" id="GO:0050660">
    <property type="term" value="F:flavin adenine dinucleotide binding"/>
    <property type="evidence" value="ECO:0007669"/>
    <property type="project" value="TreeGrafter"/>
</dbReference>
<dbReference type="InterPro" id="IPR017927">
    <property type="entry name" value="FAD-bd_FR_type"/>
</dbReference>
<feature type="binding site" description="axial binding residue" evidence="17">
    <location>
        <position position="402"/>
    </location>
    <ligand>
        <name>heme</name>
        <dbReference type="ChEBI" id="CHEBI:30413"/>
    </ligand>
    <ligandPart>
        <name>Fe</name>
        <dbReference type="ChEBI" id="CHEBI:18248"/>
    </ligandPart>
</feature>
<keyword evidence="13 16" id="KW-0503">Monooxygenase</keyword>
<dbReference type="CDD" id="cd06206">
    <property type="entry name" value="bifunctional_CYPOR"/>
    <property type="match status" value="1"/>
</dbReference>
<dbReference type="InterPro" id="IPR002401">
    <property type="entry name" value="Cyt_P450_E_grp-I"/>
</dbReference>
<keyword evidence="8 16" id="KW-0274">FAD</keyword>
<dbReference type="SUPFAM" id="SSF52343">
    <property type="entry name" value="Ferredoxin reductase-like, C-terminal NADP-linked domain"/>
    <property type="match status" value="1"/>
</dbReference>
<dbReference type="HOGENOM" id="CLU_001570_7_0_1"/>
<organism evidence="21 22">
    <name type="scientific">Exophiala xenobiotica</name>
    <dbReference type="NCBI Taxonomy" id="348802"/>
    <lineage>
        <taxon>Eukaryota</taxon>
        <taxon>Fungi</taxon>
        <taxon>Dikarya</taxon>
        <taxon>Ascomycota</taxon>
        <taxon>Pezizomycotina</taxon>
        <taxon>Eurotiomycetes</taxon>
        <taxon>Chaetothyriomycetidae</taxon>
        <taxon>Chaetothyriales</taxon>
        <taxon>Herpotrichiellaceae</taxon>
        <taxon>Exophiala</taxon>
    </lineage>
</organism>
<feature type="compositionally biased region" description="Polar residues" evidence="18">
    <location>
        <begin position="464"/>
        <end position="478"/>
    </location>
</feature>
<dbReference type="PANTHER" id="PTHR19384:SF127">
    <property type="entry name" value="BIFUNCTIONAL CYTOCHROME P450_NADPH--P450 REDUCTASE"/>
    <property type="match status" value="1"/>
</dbReference>
<gene>
    <name evidence="21" type="ORF">PV05_00925</name>
</gene>
<comment type="catalytic activity">
    <reaction evidence="15 16">
        <text>2 oxidized [cytochrome P450] + NADPH = 2 reduced [cytochrome P450] + NADP(+) + H(+)</text>
        <dbReference type="Rhea" id="RHEA:24040"/>
        <dbReference type="Rhea" id="RHEA-COMP:14627"/>
        <dbReference type="Rhea" id="RHEA-COMP:14628"/>
        <dbReference type="ChEBI" id="CHEBI:15378"/>
        <dbReference type="ChEBI" id="CHEBI:55376"/>
        <dbReference type="ChEBI" id="CHEBI:57783"/>
        <dbReference type="ChEBI" id="CHEBI:58349"/>
        <dbReference type="ChEBI" id="CHEBI:60344"/>
        <dbReference type="EC" id="1.6.2.4"/>
    </reaction>
</comment>
<dbReference type="OrthoDB" id="1470350at2759"/>
<feature type="domain" description="FAD-binding FR-type" evidence="20">
    <location>
        <begin position="671"/>
        <end position="903"/>
    </location>
</feature>
<dbReference type="RefSeq" id="XP_013321315.1">
    <property type="nucleotide sequence ID" value="XM_013465861.1"/>
</dbReference>
<dbReference type="InterPro" id="IPR039261">
    <property type="entry name" value="FNR_nucleotide-bd"/>
</dbReference>
<evidence type="ECO:0000256" key="2">
    <source>
        <dbReference type="ARBA" id="ARBA00010018"/>
    </source>
</evidence>
<comment type="cofactor">
    <cofactor evidence="16">
        <name>FAD</name>
        <dbReference type="ChEBI" id="CHEBI:57692"/>
    </cofactor>
    <cofactor evidence="16">
        <name>FMN</name>
        <dbReference type="ChEBI" id="CHEBI:58210"/>
    </cofactor>
</comment>
<dbReference type="Gene3D" id="3.40.50.80">
    <property type="entry name" value="Nucleotide-binding domain of ferredoxin-NADP reductase (FNR) module"/>
    <property type="match status" value="1"/>
</dbReference>
<keyword evidence="4 16" id="KW-0349">Heme</keyword>
<evidence type="ECO:0000256" key="13">
    <source>
        <dbReference type="ARBA" id="ARBA00023033"/>
    </source>
</evidence>
<dbReference type="Gene3D" id="2.40.30.10">
    <property type="entry name" value="Translation factors"/>
    <property type="match status" value="1"/>
</dbReference>
<feature type="region of interest" description="Disordered" evidence="18">
    <location>
        <begin position="459"/>
        <end position="487"/>
    </location>
</feature>
<keyword evidence="3 16" id="KW-0813">Transport</keyword>
<keyword evidence="22" id="KW-1185">Reference proteome</keyword>
<dbReference type="PROSITE" id="PS51384">
    <property type="entry name" value="FAD_FR"/>
    <property type="match status" value="1"/>
</dbReference>
<evidence type="ECO:0000256" key="1">
    <source>
        <dbReference type="ARBA" id="ARBA00001971"/>
    </source>
</evidence>
<accession>A0A0D2C734</accession>
<comment type="cofactor">
    <cofactor evidence="1 16 17">
        <name>heme</name>
        <dbReference type="ChEBI" id="CHEBI:30413"/>
    </cofactor>
</comment>
<dbReference type="InterPro" id="IPR023206">
    <property type="entry name" value="Bifunctional_P450_P450_red"/>
</dbReference>
<dbReference type="PRINTS" id="PR00385">
    <property type="entry name" value="P450"/>
</dbReference>
<evidence type="ECO:0000256" key="9">
    <source>
        <dbReference type="ARBA" id="ARBA00022857"/>
    </source>
</evidence>
<dbReference type="GO" id="GO:0005506">
    <property type="term" value="F:iron ion binding"/>
    <property type="evidence" value="ECO:0007669"/>
    <property type="project" value="UniProtKB-UniRule"/>
</dbReference>
<dbReference type="EMBL" id="KN847317">
    <property type="protein sequence ID" value="KIW60731.1"/>
    <property type="molecule type" value="Genomic_DNA"/>
</dbReference>
<evidence type="ECO:0000256" key="18">
    <source>
        <dbReference type="SAM" id="MobiDB-lite"/>
    </source>
</evidence>
<dbReference type="PROSITE" id="PS50902">
    <property type="entry name" value="FLAVODOXIN_LIKE"/>
    <property type="match status" value="1"/>
</dbReference>
<evidence type="ECO:0000259" key="19">
    <source>
        <dbReference type="PROSITE" id="PS50902"/>
    </source>
</evidence>
<dbReference type="Gene3D" id="1.10.630.10">
    <property type="entry name" value="Cytochrome P450"/>
    <property type="match status" value="1"/>
</dbReference>
<name>A0A0D2C734_9EURO</name>
<dbReference type="PIRSF" id="PIRSF000209">
    <property type="entry name" value="Bifunctional_P450_P450R"/>
    <property type="match status" value="1"/>
</dbReference>
<evidence type="ECO:0000256" key="8">
    <source>
        <dbReference type="ARBA" id="ARBA00022827"/>
    </source>
</evidence>
<keyword evidence="11 16" id="KW-0560">Oxidoreductase</keyword>
<dbReference type="InterPro" id="IPR017938">
    <property type="entry name" value="Riboflavin_synthase-like_b-brl"/>
</dbReference>
<dbReference type="InterPro" id="IPR001433">
    <property type="entry name" value="OxRdtase_FAD/NAD-bd"/>
</dbReference>